<keyword evidence="2" id="KW-1185">Reference proteome</keyword>
<proteinExistence type="predicted"/>
<dbReference type="Proteomes" id="UP000308092">
    <property type="component" value="Unassembled WGS sequence"/>
</dbReference>
<gene>
    <name evidence="1" type="ORF">EYZ11_004930</name>
</gene>
<organism evidence="1 2">
    <name type="scientific">Aspergillus tanneri</name>
    <dbReference type="NCBI Taxonomy" id="1220188"/>
    <lineage>
        <taxon>Eukaryota</taxon>
        <taxon>Fungi</taxon>
        <taxon>Dikarya</taxon>
        <taxon>Ascomycota</taxon>
        <taxon>Pezizomycotina</taxon>
        <taxon>Eurotiomycetes</taxon>
        <taxon>Eurotiomycetidae</taxon>
        <taxon>Eurotiales</taxon>
        <taxon>Aspergillaceae</taxon>
        <taxon>Aspergillus</taxon>
        <taxon>Aspergillus subgen. Circumdati</taxon>
    </lineage>
</organism>
<name>A0A4S3JJW5_9EURO</name>
<accession>A0A4S3JJW5</accession>
<dbReference type="VEuPathDB" id="FungiDB:EYZ11_004930"/>
<sequence>MTTDYPYTEDSNIDLVEGPQWARMLFQLTEIAP</sequence>
<comment type="caution">
    <text evidence="1">The sequence shown here is derived from an EMBL/GenBank/DDBJ whole genome shotgun (WGS) entry which is preliminary data.</text>
</comment>
<dbReference type="AlphaFoldDB" id="A0A4S3JJW5"/>
<dbReference type="EMBL" id="SOSA01000150">
    <property type="protein sequence ID" value="THC95615.1"/>
    <property type="molecule type" value="Genomic_DNA"/>
</dbReference>
<protein>
    <submittedName>
        <fullName evidence="1">Uncharacterized protein</fullName>
    </submittedName>
</protein>
<evidence type="ECO:0000313" key="1">
    <source>
        <dbReference type="EMBL" id="THC95615.1"/>
    </source>
</evidence>
<reference evidence="1 2" key="1">
    <citation type="submission" date="2019-03" db="EMBL/GenBank/DDBJ databases">
        <title>The genome sequence of a newly discovered highly antifungal drug resistant Aspergillus species, Aspergillus tanneri NIH 1004.</title>
        <authorList>
            <person name="Mounaud S."/>
            <person name="Singh I."/>
            <person name="Joardar V."/>
            <person name="Pakala S."/>
            <person name="Pakala S."/>
            <person name="Venepally P."/>
            <person name="Hoover J."/>
            <person name="Nierman W."/>
            <person name="Chung J."/>
            <person name="Losada L."/>
        </authorList>
    </citation>
    <scope>NUCLEOTIDE SEQUENCE [LARGE SCALE GENOMIC DNA]</scope>
    <source>
        <strain evidence="1 2">NIH1004</strain>
    </source>
</reference>
<evidence type="ECO:0000313" key="2">
    <source>
        <dbReference type="Proteomes" id="UP000308092"/>
    </source>
</evidence>